<feature type="compositionally biased region" description="Acidic residues" evidence="1">
    <location>
        <begin position="235"/>
        <end position="251"/>
    </location>
</feature>
<feature type="compositionally biased region" description="Acidic residues" evidence="1">
    <location>
        <begin position="133"/>
        <end position="143"/>
    </location>
</feature>
<accession>A0ABR1RY01</accession>
<feature type="compositionally biased region" description="Polar residues" evidence="1">
    <location>
        <begin position="628"/>
        <end position="652"/>
    </location>
</feature>
<organism evidence="2 3">
    <name type="scientific">Apiospora rasikravindrae</name>
    <dbReference type="NCBI Taxonomy" id="990691"/>
    <lineage>
        <taxon>Eukaryota</taxon>
        <taxon>Fungi</taxon>
        <taxon>Dikarya</taxon>
        <taxon>Ascomycota</taxon>
        <taxon>Pezizomycotina</taxon>
        <taxon>Sordariomycetes</taxon>
        <taxon>Xylariomycetidae</taxon>
        <taxon>Amphisphaeriales</taxon>
        <taxon>Apiosporaceae</taxon>
        <taxon>Apiospora</taxon>
    </lineage>
</organism>
<feature type="region of interest" description="Disordered" evidence="1">
    <location>
        <begin position="500"/>
        <end position="529"/>
    </location>
</feature>
<feature type="region of interest" description="Disordered" evidence="1">
    <location>
        <begin position="99"/>
        <end position="458"/>
    </location>
</feature>
<feature type="compositionally biased region" description="Basic and acidic residues" evidence="1">
    <location>
        <begin position="727"/>
        <end position="738"/>
    </location>
</feature>
<feature type="compositionally biased region" description="Low complexity" evidence="1">
    <location>
        <begin position="512"/>
        <end position="527"/>
    </location>
</feature>
<feature type="compositionally biased region" description="Low complexity" evidence="1">
    <location>
        <begin position="710"/>
        <end position="726"/>
    </location>
</feature>
<protein>
    <submittedName>
        <fullName evidence="2">Uncharacterized protein</fullName>
    </submittedName>
</protein>
<feature type="compositionally biased region" description="Basic and acidic residues" evidence="1">
    <location>
        <begin position="406"/>
        <end position="417"/>
    </location>
</feature>
<comment type="caution">
    <text evidence="2">The sequence shown here is derived from an EMBL/GenBank/DDBJ whole genome shotgun (WGS) entry which is preliminary data.</text>
</comment>
<feature type="compositionally biased region" description="Basic residues" evidence="1">
    <location>
        <begin position="696"/>
        <end position="705"/>
    </location>
</feature>
<dbReference type="EMBL" id="JAQQWK010000012">
    <property type="protein sequence ID" value="KAK8022802.1"/>
    <property type="molecule type" value="Genomic_DNA"/>
</dbReference>
<sequence>MSKLPNEEERTRFLQLCLQNKKKWLESPVDAKNSEFWKSIADAFKTIEGHAVFARPSQVEDAAAVAIPGDDREVFEKNVLSLFSPPVVEAMEHYIASLKTAPPRARQETVSDDEESEGDDIAIVQSIERQETQEADDTDEAEEDNNHSSQESLIRENDIPPAQCRPIRRAKRKDPSYSPIVTRGRAGLLSLEEQYRREKQARRQLRSSMNQAAHLPTPPTSSQPAAPPDGHQRIEEEDEVEEEEEEEEEENNSAASESLPHHAAQAADVASSPPPREDIMNMRFSEFLDDSDPDLPVPAASSSNPPQLHSVSSPPSARDSRPPTPMAVSRPPSPNRSSRSPTYSPPLHIRSSPRGQPPSTILGARSSMPEQTPRPDLRHTTATPARSESGLFVPQIITPVPAPRPWEMHEQQKREETNPLSLKSRREGNPKGKEKGKGKEVEKEADEGNRPEPAAVAARSEYALPQRFANSVKPRSAKYIGAPSLAVSVENLRRRQVTSILPPNNPVLQRSAPAATTTTASNPAPVAKGCYRGQDRPAIPSSSQSRASRFPIRTSRDKSKFDIYDIEAYTPPPDEHTRKLQQARQSSASLPFAGTHIHFGEDGDVVEMGSSTVGAAATTGSQASSNTLSAQSASQHAAETDETCSSRPGSSSKQRKRRHSTVTRCEALSRQSSTAASLANSEPSCEGWQEGSSSPAKRRKGHRGKSNRESSTAAPSSPAVPSFTPVEHQEESLREERRKQRHNTVSRRDSGVLLSSAPQPGRFETPEEWKQDATTSVVEQRKRPHLRAVSRTYSPVPPFVSSPNRELAPPEPGKANLG</sequence>
<proteinExistence type="predicted"/>
<feature type="compositionally biased region" description="Low complexity" evidence="1">
    <location>
        <begin position="335"/>
        <end position="346"/>
    </location>
</feature>
<gene>
    <name evidence="2" type="ORF">PG993_013569</name>
</gene>
<feature type="compositionally biased region" description="Acidic residues" evidence="1">
    <location>
        <begin position="110"/>
        <end position="120"/>
    </location>
</feature>
<feature type="region of interest" description="Disordered" evidence="1">
    <location>
        <begin position="567"/>
        <end position="587"/>
    </location>
</feature>
<feature type="compositionally biased region" description="Basic and acidic residues" evidence="1">
    <location>
        <begin position="424"/>
        <end position="450"/>
    </location>
</feature>
<feature type="compositionally biased region" description="Polar residues" evidence="1">
    <location>
        <begin position="669"/>
        <end position="683"/>
    </location>
</feature>
<feature type="compositionally biased region" description="Low complexity" evidence="1">
    <location>
        <begin position="617"/>
        <end position="627"/>
    </location>
</feature>
<feature type="region of interest" description="Disordered" evidence="1">
    <location>
        <begin position="535"/>
        <end position="554"/>
    </location>
</feature>
<feature type="compositionally biased region" description="Pro residues" evidence="1">
    <location>
        <begin position="216"/>
        <end position="227"/>
    </location>
</feature>
<feature type="region of interest" description="Disordered" evidence="1">
    <location>
        <begin position="617"/>
        <end position="818"/>
    </location>
</feature>
<feature type="compositionally biased region" description="Polar residues" evidence="1">
    <location>
        <begin position="300"/>
        <end position="309"/>
    </location>
</feature>
<evidence type="ECO:0000313" key="2">
    <source>
        <dbReference type="EMBL" id="KAK8022802.1"/>
    </source>
</evidence>
<reference evidence="2 3" key="1">
    <citation type="submission" date="2023-01" db="EMBL/GenBank/DDBJ databases">
        <title>Analysis of 21 Apiospora genomes using comparative genomics revels a genus with tremendous synthesis potential of carbohydrate active enzymes and secondary metabolites.</title>
        <authorList>
            <person name="Sorensen T."/>
        </authorList>
    </citation>
    <scope>NUCLEOTIDE SEQUENCE [LARGE SCALE GENOMIC DNA]</scope>
    <source>
        <strain evidence="2 3">CBS 33761</strain>
    </source>
</reference>
<dbReference type="Proteomes" id="UP001444661">
    <property type="component" value="Unassembled WGS sequence"/>
</dbReference>
<evidence type="ECO:0000313" key="3">
    <source>
        <dbReference type="Proteomes" id="UP001444661"/>
    </source>
</evidence>
<evidence type="ECO:0000256" key="1">
    <source>
        <dbReference type="SAM" id="MobiDB-lite"/>
    </source>
</evidence>
<keyword evidence="3" id="KW-1185">Reference proteome</keyword>
<name>A0ABR1RY01_9PEZI</name>